<dbReference type="Gene3D" id="3.40.309.10">
    <property type="entry name" value="Aldehyde Dehydrogenase, Chain A, domain 2"/>
    <property type="match status" value="1"/>
</dbReference>
<dbReference type="PATRIC" id="fig|49338.4.peg.546"/>
<proteinExistence type="predicted"/>
<evidence type="ECO:0000313" key="4">
    <source>
        <dbReference type="EMBL" id="KTE92834.1"/>
    </source>
</evidence>
<dbReference type="EMBL" id="LK996017">
    <property type="protein sequence ID" value="CDX00400.1"/>
    <property type="molecule type" value="Genomic_DNA"/>
</dbReference>
<keyword evidence="1" id="KW-0560">Oxidoreductase</keyword>
<dbReference type="Proteomes" id="UP000054623">
    <property type="component" value="Unassembled WGS sequence"/>
</dbReference>
<organism evidence="3">
    <name type="scientific">Desulfitobacterium hafniense</name>
    <name type="common">Desulfitobacterium frappieri</name>
    <dbReference type="NCBI Taxonomy" id="49338"/>
    <lineage>
        <taxon>Bacteria</taxon>
        <taxon>Bacillati</taxon>
        <taxon>Bacillota</taxon>
        <taxon>Clostridia</taxon>
        <taxon>Eubacteriales</taxon>
        <taxon>Desulfitobacteriaceae</taxon>
        <taxon>Desulfitobacterium</taxon>
    </lineage>
</organism>
<feature type="domain" description="Aldehyde dehydrogenase" evidence="2">
    <location>
        <begin position="11"/>
        <end position="273"/>
    </location>
</feature>
<evidence type="ECO:0000313" key="3">
    <source>
        <dbReference type="EMBL" id="CDX00400.1"/>
    </source>
</evidence>
<dbReference type="RefSeq" id="WP_005810305.1">
    <property type="nucleotide sequence ID" value="NZ_CABKQQ010000025.1"/>
</dbReference>
<dbReference type="OrthoDB" id="9804734at2"/>
<accession>A0A098AWA7</accession>
<dbReference type="CDD" id="cd07122">
    <property type="entry name" value="ALDH_F20_ACDH"/>
    <property type="match status" value="1"/>
</dbReference>
<dbReference type="EMBL" id="LOCK01000010">
    <property type="protein sequence ID" value="KTE92834.1"/>
    <property type="molecule type" value="Genomic_DNA"/>
</dbReference>
<dbReference type="AlphaFoldDB" id="A0A098AWA7"/>
<gene>
    <name evidence="4" type="ORF">AT727_16730</name>
    <name evidence="3" type="ORF">DPCES_0513</name>
</gene>
<dbReference type="Pfam" id="PF00171">
    <property type="entry name" value="Aldedh"/>
    <property type="match status" value="1"/>
</dbReference>
<dbReference type="InterPro" id="IPR013357">
    <property type="entry name" value="Acetaldehyde_DH_acetylating"/>
</dbReference>
<dbReference type="PANTHER" id="PTHR11699">
    <property type="entry name" value="ALDEHYDE DEHYDROGENASE-RELATED"/>
    <property type="match status" value="1"/>
</dbReference>
<dbReference type="InterPro" id="IPR015590">
    <property type="entry name" value="Aldehyde_DH_dom"/>
</dbReference>
<dbReference type="InterPro" id="IPR016162">
    <property type="entry name" value="Ald_DH_N"/>
</dbReference>
<name>A0A098AWA7_DESHA</name>
<evidence type="ECO:0000256" key="1">
    <source>
        <dbReference type="ARBA" id="ARBA00023002"/>
    </source>
</evidence>
<dbReference type="GO" id="GO:0016620">
    <property type="term" value="F:oxidoreductase activity, acting on the aldehyde or oxo group of donors, NAD or NADP as acceptor"/>
    <property type="evidence" value="ECO:0007669"/>
    <property type="project" value="InterPro"/>
</dbReference>
<dbReference type="InterPro" id="IPR016161">
    <property type="entry name" value="Ald_DH/histidinol_DH"/>
</dbReference>
<evidence type="ECO:0000259" key="2">
    <source>
        <dbReference type="Pfam" id="PF00171"/>
    </source>
</evidence>
<dbReference type="SUPFAM" id="SSF53720">
    <property type="entry name" value="ALDH-like"/>
    <property type="match status" value="1"/>
</dbReference>
<dbReference type="Gene3D" id="3.40.605.10">
    <property type="entry name" value="Aldehyde Dehydrogenase, Chain A, domain 1"/>
    <property type="match status" value="1"/>
</dbReference>
<dbReference type="InterPro" id="IPR016163">
    <property type="entry name" value="Ald_DH_C"/>
</dbReference>
<dbReference type="NCBIfam" id="TIGR02518">
    <property type="entry name" value="EutH_ACDH"/>
    <property type="match status" value="1"/>
</dbReference>
<reference evidence="3" key="1">
    <citation type="submission" date="2014-07" db="EMBL/GenBank/DDBJ databases">
        <authorList>
            <person name="Hornung V.Bastian."/>
        </authorList>
    </citation>
    <scope>NUCLEOTIDE SEQUENCE</scope>
    <source>
        <strain evidence="3">PCE-S</strain>
    </source>
</reference>
<protein>
    <submittedName>
        <fullName evidence="3">Aldehyde-alcohol dehydrogenase</fullName>
    </submittedName>
</protein>
<reference evidence="4 5" key="2">
    <citation type="submission" date="2015-12" db="EMBL/GenBank/DDBJ databases">
        <title>Draft Genome Sequence of Desulfitobacterium hafniense Strain DH, a Sulfate-reducing Bacterium Isolated from Paddy Soils.</title>
        <authorList>
            <person name="Bao P."/>
            <person name="Zhang X."/>
            <person name="Li G."/>
        </authorList>
    </citation>
    <scope>NUCLEOTIDE SEQUENCE [LARGE SCALE GENOMIC DNA]</scope>
    <source>
        <strain evidence="4 5">DH</strain>
    </source>
</reference>
<sequence>MVFDTDLASIQESRNLVQKAKEAQLHLAHFNEQQIDKILASIVAAVEENAEGLARMACQETEYGIVEHKIAKNLFAARDVYESTKHIKTIGTISEDPDRKVIRYAVPMGVLVGITPRTNPTSTIIHNALCAIKGANAIVFSPHPFAVQCGCATASLINEAAVKAGAPDGVCSCLSMTSLQASHELMHHPDVAAIIATGGPGLVKSAYSAGKPAFGVGSGNVPVFIERSADIKQAVNDIMVSKTFDNGMICASEQSILADQPIKDEVIKELQNQGAYFLSPEEVQKVGRVVIHANGSMNNALVGQSPAVIAQRAGISIPADTALLIAPMDGYGKDYPLSHEKLTTVLSFYVVQDWKEACHLSIELLKLGGIGHSCAIHSQNEQVIREFLAKPVFRIIVNTPSALGGIGQTTGIMPSLTLGCGTWGGSSISENLGPQHLINIKHLTYGLKKVAFHKVPAAQGNVSPLLPPTKATSWDIKSDDIADVVKQVLQQLKIG</sequence>
<evidence type="ECO:0000313" key="5">
    <source>
        <dbReference type="Proteomes" id="UP000054623"/>
    </source>
</evidence>